<dbReference type="AlphaFoldDB" id="A0A8J4G603"/>
<feature type="DNA-binding region" description="HMG box" evidence="4">
    <location>
        <begin position="303"/>
        <end position="361"/>
    </location>
</feature>
<dbReference type="Proteomes" id="UP000722791">
    <property type="component" value="Unassembled WGS sequence"/>
</dbReference>
<evidence type="ECO:0000256" key="4">
    <source>
        <dbReference type="PROSITE-ProRule" id="PRU00267"/>
    </source>
</evidence>
<evidence type="ECO:0000259" key="6">
    <source>
        <dbReference type="PROSITE" id="PS50118"/>
    </source>
</evidence>
<evidence type="ECO:0000256" key="5">
    <source>
        <dbReference type="SAM" id="MobiDB-lite"/>
    </source>
</evidence>
<feature type="compositionally biased region" description="Low complexity" evidence="5">
    <location>
        <begin position="123"/>
        <end position="138"/>
    </location>
</feature>
<dbReference type="SUPFAM" id="SSF47095">
    <property type="entry name" value="HMG-box"/>
    <property type="match status" value="2"/>
</dbReference>
<gene>
    <name evidence="7" type="ORF">Vretifemale_5775</name>
    <name evidence="8" type="ORF">Vretimale_5682</name>
</gene>
<dbReference type="OrthoDB" id="498543at2759"/>
<dbReference type="GO" id="GO:0003677">
    <property type="term" value="F:DNA binding"/>
    <property type="evidence" value="ECO:0007669"/>
    <property type="project" value="UniProtKB-UniRule"/>
</dbReference>
<evidence type="ECO:0000313" key="10">
    <source>
        <dbReference type="Proteomes" id="UP000747110"/>
    </source>
</evidence>
<evidence type="ECO:0000256" key="3">
    <source>
        <dbReference type="ARBA" id="ARBA00023242"/>
    </source>
</evidence>
<dbReference type="InterPro" id="IPR009071">
    <property type="entry name" value="HMG_box_dom"/>
</dbReference>
<dbReference type="CDD" id="cd00084">
    <property type="entry name" value="HMG-box_SF"/>
    <property type="match status" value="1"/>
</dbReference>
<dbReference type="Gene3D" id="1.10.30.10">
    <property type="entry name" value="High mobility group box domain"/>
    <property type="match status" value="2"/>
</dbReference>
<comment type="subcellular location">
    <subcellularLocation>
        <location evidence="1">Nucleus</location>
    </subcellularLocation>
</comment>
<accession>A0A8J4G603</accession>
<dbReference type="SMART" id="SM00398">
    <property type="entry name" value="HMG"/>
    <property type="match status" value="2"/>
</dbReference>
<dbReference type="Proteomes" id="UP000747110">
    <property type="component" value="Unassembled WGS sequence"/>
</dbReference>
<dbReference type="EMBL" id="BNCQ01000008">
    <property type="protein sequence ID" value="GIM00752.1"/>
    <property type="molecule type" value="Genomic_DNA"/>
</dbReference>
<reference evidence="8" key="1">
    <citation type="journal article" date="2021" name="Proc. Natl. Acad. Sci. U.S.A.">
        <title>Three genomes in the algal genus Volvox reveal the fate of a haploid sex-determining region after a transition to homothallism.</title>
        <authorList>
            <person name="Yamamoto K."/>
            <person name="Hamaji T."/>
            <person name="Kawai-Toyooka H."/>
            <person name="Matsuzaki R."/>
            <person name="Takahashi F."/>
            <person name="Nishimura Y."/>
            <person name="Kawachi M."/>
            <person name="Noguchi H."/>
            <person name="Minakuchi Y."/>
            <person name="Umen J.G."/>
            <person name="Toyoda A."/>
            <person name="Nozaki H."/>
        </authorList>
    </citation>
    <scope>NUCLEOTIDE SEQUENCE</scope>
    <source>
        <strain evidence="8">NIES-3785</strain>
        <strain evidence="7">NIES-3786</strain>
    </source>
</reference>
<organism evidence="8 9">
    <name type="scientific">Volvox reticuliferus</name>
    <dbReference type="NCBI Taxonomy" id="1737510"/>
    <lineage>
        <taxon>Eukaryota</taxon>
        <taxon>Viridiplantae</taxon>
        <taxon>Chlorophyta</taxon>
        <taxon>core chlorophytes</taxon>
        <taxon>Chlorophyceae</taxon>
        <taxon>CS clade</taxon>
        <taxon>Chlamydomonadales</taxon>
        <taxon>Volvocaceae</taxon>
        <taxon>Volvox</taxon>
    </lineage>
</organism>
<protein>
    <recommendedName>
        <fullName evidence="6">HMG box domain-containing protein</fullName>
    </recommendedName>
</protein>
<evidence type="ECO:0000313" key="9">
    <source>
        <dbReference type="Proteomes" id="UP000722791"/>
    </source>
</evidence>
<dbReference type="InterPro" id="IPR036910">
    <property type="entry name" value="HMG_box_dom_sf"/>
</dbReference>
<feature type="domain" description="HMG box" evidence="6">
    <location>
        <begin position="303"/>
        <end position="361"/>
    </location>
</feature>
<evidence type="ECO:0000313" key="7">
    <source>
        <dbReference type="EMBL" id="GIL76038.1"/>
    </source>
</evidence>
<dbReference type="PANTHER" id="PTHR48112:SF32">
    <property type="entry name" value="HIGH MOBILITY GROUP PROTEIN B3"/>
    <property type="match status" value="1"/>
</dbReference>
<feature type="region of interest" description="Disordered" evidence="5">
    <location>
        <begin position="123"/>
        <end position="165"/>
    </location>
</feature>
<sequence length="390" mass="42254">MLRRLTVRGLRAIVPAHVECPTSPGLASARELSGQACSVVEPDASFNVCKERFFLGGSACSYNQMLQRLSARVTPRFEIWRHFATTITAAVPPHPAVSHISMSSQRTSATAAQAKLIETAKLKNAAASKSKATRATMSGSSPASSTARGRAATKRRQPAKADKVKAARVAANARAAESIAKAKAREKAHAQKLKSVIRAKIEAVARVRAESREKLKAAMEKVKAAEKAVRLAKAGGRMKRQPSALNMYTRDQIQANPKITLAEVAKRFKELSLGEKQKYVDLAIAAKAELKQEREKLAAERSARSIKSSYMFFMGEQRPVVQAANPGISMTEIAKRLGEIWRGMSAEQRQKYVDLSDAERKAKGLESKSGSAARMAISASAPQAAELFVQ</sequence>
<dbReference type="InterPro" id="IPR050342">
    <property type="entry name" value="HMGB"/>
</dbReference>
<keyword evidence="3 4" id="KW-0539">Nucleus</keyword>
<keyword evidence="10" id="KW-1185">Reference proteome</keyword>
<evidence type="ECO:0000256" key="2">
    <source>
        <dbReference type="ARBA" id="ARBA00023125"/>
    </source>
</evidence>
<dbReference type="GO" id="GO:0005634">
    <property type="term" value="C:nucleus"/>
    <property type="evidence" value="ECO:0007669"/>
    <property type="project" value="UniProtKB-SubCell"/>
</dbReference>
<dbReference type="PANTHER" id="PTHR48112">
    <property type="entry name" value="HIGH MOBILITY GROUP PROTEIN DSP1"/>
    <property type="match status" value="1"/>
</dbReference>
<dbReference type="EMBL" id="BNCP01000008">
    <property type="protein sequence ID" value="GIL76038.1"/>
    <property type="molecule type" value="Genomic_DNA"/>
</dbReference>
<evidence type="ECO:0000256" key="1">
    <source>
        <dbReference type="ARBA" id="ARBA00004123"/>
    </source>
</evidence>
<name>A0A8J4G603_9CHLO</name>
<proteinExistence type="predicted"/>
<keyword evidence="2 4" id="KW-0238">DNA-binding</keyword>
<comment type="caution">
    <text evidence="8">The sequence shown here is derived from an EMBL/GenBank/DDBJ whole genome shotgun (WGS) entry which is preliminary data.</text>
</comment>
<evidence type="ECO:0000313" key="8">
    <source>
        <dbReference type="EMBL" id="GIM00752.1"/>
    </source>
</evidence>
<dbReference type="Pfam" id="PF00505">
    <property type="entry name" value="HMG_box"/>
    <property type="match status" value="1"/>
</dbReference>
<dbReference type="PROSITE" id="PS50118">
    <property type="entry name" value="HMG_BOX_2"/>
    <property type="match status" value="1"/>
</dbReference>